<sequence length="460" mass="49607">MALTGRVGLLAALGAIVVFIAPAPGMAVLGIVLLLAFLVVIDLLLAGSVRPLRFRREGERLVRLGQSVTIGLIVENPGSRRVRGVLRDAWPPSAGATPRELKVDVPRGERRRLTVTLTPTRRGDREAVSVTVRSLGPLGLAARQGTHRVPWSVRVLPPFLSRKHLPAKLSKLRELDGQHPALVRGQGTEFDSLREYVAGDDVRSIDWRASARRNDVVVRTWRPERDRRVLIVLDTGRTSAGRVGTSPIPSMPDEQTAQHDTPGDRGGENLPAPGWPRLDWSMDAALLLAALAARAGDRVDFLAYDRAVRAWLSGASRTELLSALVNTMAPIEAELVEADSPGMVAAVLARAKRRCLVVLLTDLNAAAMNEGLLPLLPQLSSRHLVLVAAVADPRVAAMAAGRGTPELVYDAAAAEQLRGERRCITSRLRRHGVEVVDALPEDLAPALADAYLALKASGRL</sequence>
<accession>A0A8J3XV47</accession>
<dbReference type="AlphaFoldDB" id="A0A8J3XV47"/>
<evidence type="ECO:0000313" key="4">
    <source>
        <dbReference type="EMBL" id="GII53316.1"/>
    </source>
</evidence>
<evidence type="ECO:0000259" key="3">
    <source>
        <dbReference type="Pfam" id="PF01882"/>
    </source>
</evidence>
<feature type="domain" description="DUF58" evidence="3">
    <location>
        <begin position="282"/>
        <end position="400"/>
    </location>
</feature>
<reference evidence="4" key="1">
    <citation type="submission" date="2021-01" db="EMBL/GenBank/DDBJ databases">
        <title>Whole genome shotgun sequence of Planotetraspora thailandica NBRC 104271.</title>
        <authorList>
            <person name="Komaki H."/>
            <person name="Tamura T."/>
        </authorList>
    </citation>
    <scope>NUCLEOTIDE SEQUENCE</scope>
    <source>
        <strain evidence="4">NBRC 104271</strain>
    </source>
</reference>
<dbReference type="PANTHER" id="PTHR33608">
    <property type="entry name" value="BLL2464 PROTEIN"/>
    <property type="match status" value="1"/>
</dbReference>
<dbReference type="InterPro" id="IPR002881">
    <property type="entry name" value="DUF58"/>
</dbReference>
<feature type="transmembrane region" description="Helical" evidence="2">
    <location>
        <begin position="29"/>
        <end position="46"/>
    </location>
</feature>
<keyword evidence="5" id="KW-1185">Reference proteome</keyword>
<keyword evidence="2" id="KW-0472">Membrane</keyword>
<feature type="region of interest" description="Disordered" evidence="1">
    <location>
        <begin position="240"/>
        <end position="273"/>
    </location>
</feature>
<feature type="domain" description="DUF58" evidence="3">
    <location>
        <begin position="193"/>
        <end position="236"/>
    </location>
</feature>
<name>A0A8J3XV47_9ACTN</name>
<proteinExistence type="predicted"/>
<dbReference type="Proteomes" id="UP000605992">
    <property type="component" value="Unassembled WGS sequence"/>
</dbReference>
<dbReference type="Pfam" id="PF01882">
    <property type="entry name" value="DUF58"/>
    <property type="match status" value="2"/>
</dbReference>
<gene>
    <name evidence="4" type="ORF">Pth03_17050</name>
</gene>
<organism evidence="4 5">
    <name type="scientific">Planotetraspora thailandica</name>
    <dbReference type="NCBI Taxonomy" id="487172"/>
    <lineage>
        <taxon>Bacteria</taxon>
        <taxon>Bacillati</taxon>
        <taxon>Actinomycetota</taxon>
        <taxon>Actinomycetes</taxon>
        <taxon>Streptosporangiales</taxon>
        <taxon>Streptosporangiaceae</taxon>
        <taxon>Planotetraspora</taxon>
    </lineage>
</organism>
<keyword evidence="2" id="KW-0812">Transmembrane</keyword>
<evidence type="ECO:0000256" key="1">
    <source>
        <dbReference type="SAM" id="MobiDB-lite"/>
    </source>
</evidence>
<evidence type="ECO:0000313" key="5">
    <source>
        <dbReference type="Proteomes" id="UP000605992"/>
    </source>
</evidence>
<protein>
    <recommendedName>
        <fullName evidence="3">DUF58 domain-containing protein</fullName>
    </recommendedName>
</protein>
<evidence type="ECO:0000256" key="2">
    <source>
        <dbReference type="SAM" id="Phobius"/>
    </source>
</evidence>
<keyword evidence="2" id="KW-1133">Transmembrane helix</keyword>
<dbReference type="RefSeq" id="WP_203943558.1">
    <property type="nucleotide sequence ID" value="NZ_BOOR01000008.1"/>
</dbReference>
<comment type="caution">
    <text evidence="4">The sequence shown here is derived from an EMBL/GenBank/DDBJ whole genome shotgun (WGS) entry which is preliminary data.</text>
</comment>
<dbReference type="EMBL" id="BOOR01000008">
    <property type="protein sequence ID" value="GII53316.1"/>
    <property type="molecule type" value="Genomic_DNA"/>
</dbReference>
<dbReference type="PANTHER" id="PTHR33608:SF3">
    <property type="entry name" value="SLR2013 PROTEIN"/>
    <property type="match status" value="1"/>
</dbReference>